<dbReference type="AlphaFoldDB" id="A0A370BKC1"/>
<feature type="transmembrane region" description="Helical" evidence="1">
    <location>
        <begin position="129"/>
        <end position="153"/>
    </location>
</feature>
<sequence>MGAIGSIKRLHQLSEREPKPAGCPVPSLLPLRSMLAFLPFPFYSEFFFSFHALLANWPGSYLWETEKLYHNGKDEDAGVVVMMGAHFHLISSHRGKSFYINGLLVETHVTNFAGMMMDMSDWRPIRQKFILTICYHASVSLCFFLSFFLLLLFHSSLCISSDMHSCVCRLFPSGVMIAPAAVCLFV</sequence>
<keyword evidence="1" id="KW-0812">Transmembrane</keyword>
<dbReference type="Proteomes" id="UP000253845">
    <property type="component" value="Unassembled WGS sequence"/>
</dbReference>
<gene>
    <name evidence="2" type="ORF">M747DRAFT_125715</name>
</gene>
<organism evidence="2 3">
    <name type="scientific">Aspergillus niger ATCC 13496</name>
    <dbReference type="NCBI Taxonomy" id="1353008"/>
    <lineage>
        <taxon>Eukaryota</taxon>
        <taxon>Fungi</taxon>
        <taxon>Dikarya</taxon>
        <taxon>Ascomycota</taxon>
        <taxon>Pezizomycotina</taxon>
        <taxon>Eurotiomycetes</taxon>
        <taxon>Eurotiomycetidae</taxon>
        <taxon>Eurotiales</taxon>
        <taxon>Aspergillaceae</taxon>
        <taxon>Aspergillus</taxon>
        <taxon>Aspergillus subgen. Circumdati</taxon>
    </lineage>
</organism>
<accession>A0A370BKC1</accession>
<protein>
    <submittedName>
        <fullName evidence="2">Uncharacterized protein</fullName>
    </submittedName>
</protein>
<dbReference type="EMBL" id="KZ851943">
    <property type="protein sequence ID" value="RDH16033.1"/>
    <property type="molecule type" value="Genomic_DNA"/>
</dbReference>
<dbReference type="VEuPathDB" id="FungiDB:M747DRAFT_125715"/>
<evidence type="ECO:0000256" key="1">
    <source>
        <dbReference type="SAM" id="Phobius"/>
    </source>
</evidence>
<reference evidence="2 3" key="1">
    <citation type="submission" date="2018-07" db="EMBL/GenBank/DDBJ databases">
        <title>Section-level genome sequencing of Aspergillus section Nigri to investigate inter- and intra-species variation.</title>
        <authorList>
            <consortium name="DOE Joint Genome Institute"/>
            <person name="Vesth T.C."/>
            <person name="Nybo J.L."/>
            <person name="Theobald S."/>
            <person name="Frisvad J.C."/>
            <person name="Larsen T.O."/>
            <person name="Nielsen K.F."/>
            <person name="Hoof J.B."/>
            <person name="Brandl J."/>
            <person name="Salamov A."/>
            <person name="Riley R."/>
            <person name="Gladden J.M."/>
            <person name="Phatale P."/>
            <person name="Nielsen M.T."/>
            <person name="Lyhne E.K."/>
            <person name="Kogle M.E."/>
            <person name="Strasser K."/>
            <person name="McDonnell E."/>
            <person name="Barry K."/>
            <person name="Clum A."/>
            <person name="Chen C."/>
            <person name="Nolan M."/>
            <person name="Sandor L."/>
            <person name="Kuo A."/>
            <person name="Lipzen A."/>
            <person name="Hainaut M."/>
            <person name="Drula E."/>
            <person name="Tsang A."/>
            <person name="Magnuson J.K."/>
            <person name="Henrissat B."/>
            <person name="Wiebenga A."/>
            <person name="Simmons B.A."/>
            <person name="Makela M.R."/>
            <person name="De vries R.P."/>
            <person name="Grigoriev I.V."/>
            <person name="Mortensen U.H."/>
            <person name="Baker S.E."/>
            <person name="Andersen M.R."/>
        </authorList>
    </citation>
    <scope>NUCLEOTIDE SEQUENCE [LARGE SCALE GENOMIC DNA]</scope>
    <source>
        <strain evidence="2 3">ATCC 13496</strain>
    </source>
</reference>
<name>A0A370BKC1_ASPNG</name>
<evidence type="ECO:0000313" key="2">
    <source>
        <dbReference type="EMBL" id="RDH16033.1"/>
    </source>
</evidence>
<keyword evidence="1" id="KW-0472">Membrane</keyword>
<keyword evidence="1" id="KW-1133">Transmembrane helix</keyword>
<proteinExistence type="predicted"/>
<evidence type="ECO:0000313" key="3">
    <source>
        <dbReference type="Proteomes" id="UP000253845"/>
    </source>
</evidence>